<dbReference type="InterPro" id="IPR014746">
    <property type="entry name" value="Gln_synth/guanido_kin_cat_dom"/>
</dbReference>
<dbReference type="RefSeq" id="WP_344681276.1">
    <property type="nucleotide sequence ID" value="NZ_BAAAUX010000014.1"/>
</dbReference>
<proteinExistence type="inferred from homology"/>
<name>A0ABN3VFW1_9PSEU</name>
<dbReference type="EC" id="6.3.2.2" evidence="5"/>
<organism evidence="7 8">
    <name type="scientific">Saccharopolyspora taberi</name>
    <dbReference type="NCBI Taxonomy" id="60895"/>
    <lineage>
        <taxon>Bacteria</taxon>
        <taxon>Bacillati</taxon>
        <taxon>Actinomycetota</taxon>
        <taxon>Actinomycetes</taxon>
        <taxon>Pseudonocardiales</taxon>
        <taxon>Pseudonocardiaceae</taxon>
        <taxon>Saccharopolyspora</taxon>
    </lineage>
</organism>
<dbReference type="HAMAP" id="MF_02034">
    <property type="entry name" value="EgtA"/>
    <property type="match status" value="1"/>
</dbReference>
<protein>
    <recommendedName>
        <fullName evidence="5">Glutamate--cysteine ligase EgtA</fullName>
        <ecNumber evidence="5">6.3.2.2</ecNumber>
    </recommendedName>
    <alternativeName>
        <fullName evidence="5">Gamma-glutamylcysteine synthase</fullName>
        <shortName evidence="5">GCS</shortName>
        <shortName evidence="5">Gamma-ECS</shortName>
    </alternativeName>
</protein>
<keyword evidence="3 5" id="KW-0067">ATP-binding</keyword>
<comment type="function">
    <text evidence="5">Catalyzes the synthesis of gamma-glutamylcysteine (gamma-GC). This compound is used as substrate for the biosynthesis of the low-molecular thiol compound ergothioneine.</text>
</comment>
<dbReference type="EMBL" id="BAAAUX010000014">
    <property type="protein sequence ID" value="GAA2792318.1"/>
    <property type="molecule type" value="Genomic_DNA"/>
</dbReference>
<accession>A0ABN3VFW1</accession>
<dbReference type="SUPFAM" id="SSF55931">
    <property type="entry name" value="Glutamine synthetase/guanido kinase"/>
    <property type="match status" value="1"/>
</dbReference>
<dbReference type="InterPro" id="IPR017809">
    <property type="entry name" value="EgtA_Actinobacteria"/>
</dbReference>
<dbReference type="NCBIfam" id="TIGR03444">
    <property type="entry name" value="EgtA_Cys_ligase"/>
    <property type="match status" value="1"/>
</dbReference>
<dbReference type="PANTHER" id="PTHR34378">
    <property type="entry name" value="GLUTAMATE--CYSTEINE LIGASE, CHLOROPLASTIC"/>
    <property type="match status" value="1"/>
</dbReference>
<evidence type="ECO:0000313" key="8">
    <source>
        <dbReference type="Proteomes" id="UP001500979"/>
    </source>
</evidence>
<comment type="similarity">
    <text evidence="5 6">Belongs to the glutamate--cysteine ligase type 2 family. EgtA subfamily.</text>
</comment>
<dbReference type="Gene3D" id="3.30.590.20">
    <property type="match status" value="1"/>
</dbReference>
<evidence type="ECO:0000256" key="2">
    <source>
        <dbReference type="ARBA" id="ARBA00022741"/>
    </source>
</evidence>
<dbReference type="PIRSF" id="PIRSF017901">
    <property type="entry name" value="GCL"/>
    <property type="match status" value="1"/>
</dbReference>
<keyword evidence="2 5" id="KW-0547">Nucleotide-binding</keyword>
<dbReference type="GO" id="GO:0016874">
    <property type="term" value="F:ligase activity"/>
    <property type="evidence" value="ECO:0007669"/>
    <property type="project" value="UniProtKB-KW"/>
</dbReference>
<evidence type="ECO:0000256" key="6">
    <source>
        <dbReference type="PIRNR" id="PIRNR017901"/>
    </source>
</evidence>
<dbReference type="InterPro" id="IPR035434">
    <property type="entry name" value="GCL_bact_plant"/>
</dbReference>
<comment type="catalytic activity">
    <reaction evidence="4 5 6">
        <text>L-cysteine + L-glutamate + ATP = gamma-L-glutamyl-L-cysteine + ADP + phosphate + H(+)</text>
        <dbReference type="Rhea" id="RHEA:13285"/>
        <dbReference type="ChEBI" id="CHEBI:15378"/>
        <dbReference type="ChEBI" id="CHEBI:29985"/>
        <dbReference type="ChEBI" id="CHEBI:30616"/>
        <dbReference type="ChEBI" id="CHEBI:35235"/>
        <dbReference type="ChEBI" id="CHEBI:43474"/>
        <dbReference type="ChEBI" id="CHEBI:58173"/>
        <dbReference type="ChEBI" id="CHEBI:456216"/>
        <dbReference type="EC" id="6.3.2.2"/>
    </reaction>
</comment>
<reference evidence="7 8" key="1">
    <citation type="journal article" date="2019" name="Int. J. Syst. Evol. Microbiol.">
        <title>The Global Catalogue of Microorganisms (GCM) 10K type strain sequencing project: providing services to taxonomists for standard genome sequencing and annotation.</title>
        <authorList>
            <consortium name="The Broad Institute Genomics Platform"/>
            <consortium name="The Broad Institute Genome Sequencing Center for Infectious Disease"/>
            <person name="Wu L."/>
            <person name="Ma J."/>
        </authorList>
    </citation>
    <scope>NUCLEOTIDE SEQUENCE [LARGE SCALE GENOMIC DNA]</scope>
    <source>
        <strain evidence="7 8">JCM 9383</strain>
    </source>
</reference>
<evidence type="ECO:0000256" key="1">
    <source>
        <dbReference type="ARBA" id="ARBA00022598"/>
    </source>
</evidence>
<evidence type="ECO:0000256" key="3">
    <source>
        <dbReference type="ARBA" id="ARBA00022840"/>
    </source>
</evidence>
<dbReference type="PANTHER" id="PTHR34378:SF1">
    <property type="entry name" value="GLUTAMATE--CYSTEINE LIGASE, CHLOROPLASTIC"/>
    <property type="match status" value="1"/>
</dbReference>
<gene>
    <name evidence="5 7" type="primary">egtA</name>
    <name evidence="7" type="ORF">GCM10010470_28860</name>
</gene>
<comment type="caution">
    <text evidence="7">The sequence shown here is derived from an EMBL/GenBank/DDBJ whole genome shotgun (WGS) entry which is preliminary data.</text>
</comment>
<sequence length="412" mass="44671">MVTLSIDSSAAEFPTSRVRTRAEAEAYVASVCFKHGPPKLLGIELEWTVHHADDPRRPLDPEALISALGPHAPDSLVPGSPHRRLPNGSVLTVEPGGQVEVSSLPTSSMTSLFDVVAADADFVRRLLGRAGLVLGEQGTDPWRLPQRVLDVPRYAAMETAFDRIGIDGRLMMCSTAGVQVCVDAGESHRVAARWAALHALGPVMMAMFANSPRLFGEATGWVSTRTRSLLRTDPPRTRPGPVGADPAAGWARRILDTALVCLRRENGDWTAPSGVSFAEWIHGALPGAPTRDDLDYHMTTVFPPVRPRGYLEVRYLDAQPGDDWMLPAGAVIALLHDESTVDEVLELTAPAAGRWVQAARHGLVDPVLADTAEAVLELAVRRLRNLDCPDGLPRRLSEHTARRLAEARGRAR</sequence>
<evidence type="ECO:0000256" key="5">
    <source>
        <dbReference type="HAMAP-Rule" id="MF_02034"/>
    </source>
</evidence>
<keyword evidence="1 5" id="KW-0436">Ligase</keyword>
<keyword evidence="8" id="KW-1185">Reference proteome</keyword>
<evidence type="ECO:0000313" key="7">
    <source>
        <dbReference type="EMBL" id="GAA2792318.1"/>
    </source>
</evidence>
<dbReference type="InterPro" id="IPR006336">
    <property type="entry name" value="GCS2"/>
</dbReference>
<comment type="pathway">
    <text evidence="5">Amino-acid biosynthesis; ergothioneine biosynthesis.</text>
</comment>
<dbReference type="Pfam" id="PF04107">
    <property type="entry name" value="GCS2"/>
    <property type="match status" value="1"/>
</dbReference>
<evidence type="ECO:0000256" key="4">
    <source>
        <dbReference type="ARBA" id="ARBA00048819"/>
    </source>
</evidence>
<dbReference type="Proteomes" id="UP001500979">
    <property type="component" value="Unassembled WGS sequence"/>
</dbReference>